<feature type="transmembrane region" description="Helical" evidence="1">
    <location>
        <begin position="83"/>
        <end position="100"/>
    </location>
</feature>
<evidence type="ECO:0000313" key="2">
    <source>
        <dbReference type="EMBL" id="RST98589.1"/>
    </source>
</evidence>
<gene>
    <name evidence="2" type="ORF">CBF37_07380</name>
</gene>
<proteinExistence type="predicted"/>
<dbReference type="Proteomes" id="UP000287857">
    <property type="component" value="Unassembled WGS sequence"/>
</dbReference>
<reference evidence="2 3" key="1">
    <citation type="submission" date="2017-05" db="EMBL/GenBank/DDBJ databases">
        <title>Vagococcus spp. assemblies.</title>
        <authorList>
            <person name="Gulvik C.A."/>
        </authorList>
    </citation>
    <scope>NUCLEOTIDE SEQUENCE [LARGE SCALE GENOMIC DNA]</scope>
    <source>
        <strain evidence="2 3">SS1995</strain>
    </source>
</reference>
<comment type="caution">
    <text evidence="2">The sequence shown here is derived from an EMBL/GenBank/DDBJ whole genome shotgun (WGS) entry which is preliminary data.</text>
</comment>
<name>A0A429ZXH7_9ENTE</name>
<keyword evidence="1" id="KW-0472">Membrane</keyword>
<keyword evidence="1" id="KW-1133">Transmembrane helix</keyword>
<keyword evidence="1" id="KW-0812">Transmembrane</keyword>
<sequence>MLFIISTLLIFIISIKLASLLGAVLLTVFFKLKQKSQGLSESDWNKYFETINTKGLMFRMYISYFVALTIFAVFNTIIFWNGVYGYGIALIIGGMFYTYSRYKQNKDKISIIFQKKDD</sequence>
<feature type="transmembrane region" description="Helical" evidence="1">
    <location>
        <begin position="6"/>
        <end position="30"/>
    </location>
</feature>
<evidence type="ECO:0000256" key="1">
    <source>
        <dbReference type="SAM" id="Phobius"/>
    </source>
</evidence>
<organism evidence="2 3">
    <name type="scientific">Vagococcus vulneris</name>
    <dbReference type="NCBI Taxonomy" id="1977869"/>
    <lineage>
        <taxon>Bacteria</taxon>
        <taxon>Bacillati</taxon>
        <taxon>Bacillota</taxon>
        <taxon>Bacilli</taxon>
        <taxon>Lactobacillales</taxon>
        <taxon>Enterococcaceae</taxon>
        <taxon>Vagococcus</taxon>
    </lineage>
</organism>
<dbReference type="RefSeq" id="WP_125984122.1">
    <property type="nucleotide sequence ID" value="NZ_NGJS01000009.1"/>
</dbReference>
<feature type="transmembrane region" description="Helical" evidence="1">
    <location>
        <begin position="56"/>
        <end position="77"/>
    </location>
</feature>
<dbReference type="EMBL" id="NGJS01000009">
    <property type="protein sequence ID" value="RST98589.1"/>
    <property type="molecule type" value="Genomic_DNA"/>
</dbReference>
<dbReference type="OrthoDB" id="2193966at2"/>
<accession>A0A429ZXH7</accession>
<dbReference type="AlphaFoldDB" id="A0A429ZXH7"/>
<keyword evidence="3" id="KW-1185">Reference proteome</keyword>
<evidence type="ECO:0000313" key="3">
    <source>
        <dbReference type="Proteomes" id="UP000287857"/>
    </source>
</evidence>
<protein>
    <submittedName>
        <fullName evidence="2">Uncharacterized protein</fullName>
    </submittedName>
</protein>